<dbReference type="AlphaFoldDB" id="A0A0D0CQ74"/>
<dbReference type="HOGENOM" id="CLU_1434585_0_0_1"/>
<sequence>MRLINLSATAALGLGLLSNAMAVPISNTNSGSNSTVTGASSVGAPLTARAKMQKVPITITFVGGKTEAPSTPEEAEEDKKIIEEFVKEMAQNSMNAESVLIKYMNDLPSSKEIKFNLVAEFPEAEKVCDGKKCVGTIDKLRDRKAIIKSGKGRMIFSLQLAAILSRIGKNPPAGARPRPSSETGIEPAQ</sequence>
<proteinExistence type="predicted"/>
<protein>
    <submittedName>
        <fullName evidence="3">Uncharacterized protein</fullName>
    </submittedName>
</protein>
<feature type="signal peptide" evidence="2">
    <location>
        <begin position="1"/>
        <end position="22"/>
    </location>
</feature>
<keyword evidence="2" id="KW-0732">Signal</keyword>
<organism evidence="3 4">
    <name type="scientific">Collybiopsis luxurians FD-317 M1</name>
    <dbReference type="NCBI Taxonomy" id="944289"/>
    <lineage>
        <taxon>Eukaryota</taxon>
        <taxon>Fungi</taxon>
        <taxon>Dikarya</taxon>
        <taxon>Basidiomycota</taxon>
        <taxon>Agaricomycotina</taxon>
        <taxon>Agaricomycetes</taxon>
        <taxon>Agaricomycetidae</taxon>
        <taxon>Agaricales</taxon>
        <taxon>Marasmiineae</taxon>
        <taxon>Omphalotaceae</taxon>
        <taxon>Collybiopsis</taxon>
        <taxon>Collybiopsis luxurians</taxon>
    </lineage>
</organism>
<dbReference type="Proteomes" id="UP000053593">
    <property type="component" value="Unassembled WGS sequence"/>
</dbReference>
<evidence type="ECO:0000313" key="4">
    <source>
        <dbReference type="Proteomes" id="UP000053593"/>
    </source>
</evidence>
<dbReference type="EMBL" id="KN834772">
    <property type="protein sequence ID" value="KIK61162.1"/>
    <property type="molecule type" value="Genomic_DNA"/>
</dbReference>
<evidence type="ECO:0000313" key="3">
    <source>
        <dbReference type="EMBL" id="KIK61162.1"/>
    </source>
</evidence>
<feature type="chain" id="PRO_5002208106" evidence="2">
    <location>
        <begin position="23"/>
        <end position="189"/>
    </location>
</feature>
<keyword evidence="4" id="KW-1185">Reference proteome</keyword>
<evidence type="ECO:0000256" key="2">
    <source>
        <dbReference type="SAM" id="SignalP"/>
    </source>
</evidence>
<feature type="region of interest" description="Disordered" evidence="1">
    <location>
        <begin position="168"/>
        <end position="189"/>
    </location>
</feature>
<gene>
    <name evidence="3" type="ORF">GYMLUDRAFT_243823</name>
</gene>
<evidence type="ECO:0000256" key="1">
    <source>
        <dbReference type="SAM" id="MobiDB-lite"/>
    </source>
</evidence>
<name>A0A0D0CQ74_9AGAR</name>
<accession>A0A0D0CQ74</accession>
<reference evidence="3 4" key="1">
    <citation type="submission" date="2014-04" db="EMBL/GenBank/DDBJ databases">
        <title>Evolutionary Origins and Diversification of the Mycorrhizal Mutualists.</title>
        <authorList>
            <consortium name="DOE Joint Genome Institute"/>
            <consortium name="Mycorrhizal Genomics Consortium"/>
            <person name="Kohler A."/>
            <person name="Kuo A."/>
            <person name="Nagy L.G."/>
            <person name="Floudas D."/>
            <person name="Copeland A."/>
            <person name="Barry K.W."/>
            <person name="Cichocki N."/>
            <person name="Veneault-Fourrey C."/>
            <person name="LaButti K."/>
            <person name="Lindquist E.A."/>
            <person name="Lipzen A."/>
            <person name="Lundell T."/>
            <person name="Morin E."/>
            <person name="Murat C."/>
            <person name="Riley R."/>
            <person name="Ohm R."/>
            <person name="Sun H."/>
            <person name="Tunlid A."/>
            <person name="Henrissat B."/>
            <person name="Grigoriev I.V."/>
            <person name="Hibbett D.S."/>
            <person name="Martin F."/>
        </authorList>
    </citation>
    <scope>NUCLEOTIDE SEQUENCE [LARGE SCALE GENOMIC DNA]</scope>
    <source>
        <strain evidence="3 4">FD-317 M1</strain>
    </source>
</reference>